<comment type="caution">
    <text evidence="2">The sequence shown here is derived from an EMBL/GenBank/DDBJ whole genome shotgun (WGS) entry which is preliminary data.</text>
</comment>
<evidence type="ECO:0000313" key="3">
    <source>
        <dbReference type="Proteomes" id="UP001143330"/>
    </source>
</evidence>
<feature type="domain" description="Flavin reductase like" evidence="1">
    <location>
        <begin position="29"/>
        <end position="86"/>
    </location>
</feature>
<reference evidence="2" key="2">
    <citation type="submission" date="2023-01" db="EMBL/GenBank/DDBJ databases">
        <authorList>
            <person name="Sun Q."/>
            <person name="Evtushenko L."/>
        </authorList>
    </citation>
    <scope>NUCLEOTIDE SEQUENCE</scope>
    <source>
        <strain evidence="2">VKM B-2789</strain>
    </source>
</reference>
<dbReference type="InterPro" id="IPR002563">
    <property type="entry name" value="Flavin_Rdtase-like_dom"/>
</dbReference>
<keyword evidence="3" id="KW-1185">Reference proteome</keyword>
<proteinExistence type="predicted"/>
<dbReference type="GO" id="GO:0016646">
    <property type="term" value="F:oxidoreductase activity, acting on the CH-NH group of donors, NAD or NADP as acceptor"/>
    <property type="evidence" value="ECO:0007669"/>
    <property type="project" value="UniProtKB-ARBA"/>
</dbReference>
<gene>
    <name evidence="2" type="ORF">GCM10017653_20140</name>
</gene>
<dbReference type="EMBL" id="BSFM01000011">
    <property type="protein sequence ID" value="GLK83944.1"/>
    <property type="molecule type" value="Genomic_DNA"/>
</dbReference>
<sequence>MTTHAAQGHWQGAMAPALSYAADPELTDAFNHAVGRPALRDAVVSIDCTLAESVDAYTVFFGTVRAVRLGPAAPPLIHFDRGYRSLA</sequence>
<dbReference type="SUPFAM" id="SSF50475">
    <property type="entry name" value="FMN-binding split barrel"/>
    <property type="match status" value="1"/>
</dbReference>
<dbReference type="Gene3D" id="2.30.110.10">
    <property type="entry name" value="Electron Transport, Fmn-binding Protein, Chain A"/>
    <property type="match status" value="1"/>
</dbReference>
<dbReference type="InterPro" id="IPR012349">
    <property type="entry name" value="Split_barrel_FMN-bd"/>
</dbReference>
<dbReference type="AlphaFoldDB" id="A0A9W6JXY2"/>
<dbReference type="GO" id="GO:0010181">
    <property type="term" value="F:FMN binding"/>
    <property type="evidence" value="ECO:0007669"/>
    <property type="project" value="InterPro"/>
</dbReference>
<accession>A0A9W6JXY2</accession>
<protein>
    <recommendedName>
        <fullName evidence="1">Flavin reductase like domain-containing protein</fullName>
    </recommendedName>
</protein>
<reference evidence="2" key="1">
    <citation type="journal article" date="2014" name="Int. J. Syst. Evol. Microbiol.">
        <title>Complete genome sequence of Corynebacterium casei LMG S-19264T (=DSM 44701T), isolated from a smear-ripened cheese.</title>
        <authorList>
            <consortium name="US DOE Joint Genome Institute (JGI-PGF)"/>
            <person name="Walter F."/>
            <person name="Albersmeier A."/>
            <person name="Kalinowski J."/>
            <person name="Ruckert C."/>
        </authorList>
    </citation>
    <scope>NUCLEOTIDE SEQUENCE</scope>
    <source>
        <strain evidence="2">VKM B-2789</strain>
    </source>
</reference>
<dbReference type="Proteomes" id="UP001143330">
    <property type="component" value="Unassembled WGS sequence"/>
</dbReference>
<evidence type="ECO:0000313" key="2">
    <source>
        <dbReference type="EMBL" id="GLK83944.1"/>
    </source>
</evidence>
<name>A0A9W6JXY2_9HYPH</name>
<organism evidence="2 3">
    <name type="scientific">Ancylobacter defluvii</name>
    <dbReference type="NCBI Taxonomy" id="1282440"/>
    <lineage>
        <taxon>Bacteria</taxon>
        <taxon>Pseudomonadati</taxon>
        <taxon>Pseudomonadota</taxon>
        <taxon>Alphaproteobacteria</taxon>
        <taxon>Hyphomicrobiales</taxon>
        <taxon>Xanthobacteraceae</taxon>
        <taxon>Ancylobacter</taxon>
    </lineage>
</organism>
<evidence type="ECO:0000259" key="1">
    <source>
        <dbReference type="Pfam" id="PF01613"/>
    </source>
</evidence>
<dbReference type="RefSeq" id="WP_213364141.1">
    <property type="nucleotide sequence ID" value="NZ_BSFM01000011.1"/>
</dbReference>
<dbReference type="Pfam" id="PF01613">
    <property type="entry name" value="Flavin_Reduct"/>
    <property type="match status" value="1"/>
</dbReference>